<reference evidence="1 2" key="1">
    <citation type="journal article" date="2024" name="Front. Plant Sci.">
        <title>Comprehensive phenomic and genomic studies of the species, Pectobacterium cacticida and proposal for reclassification as Alcorniella cacticida comb. nov.</title>
        <authorList>
            <person name="Jonca J."/>
            <person name="Pirhonen M."/>
            <person name="Waleron M.M."/>
            <person name="Gawor J."/>
            <person name="Mrozik A."/>
            <person name="Smoktunowicz M."/>
            <person name="Waleron K."/>
            <person name="Waleron M."/>
        </authorList>
    </citation>
    <scope>NUCLEOTIDE SEQUENCE [LARGE SCALE GENOMIC DNA]</scope>
    <source>
        <strain evidence="1 2">DPMP6</strain>
    </source>
</reference>
<keyword evidence="2" id="KW-1185">Reference proteome</keyword>
<name>A0ABZ2GBA1_9GAMM</name>
<protein>
    <submittedName>
        <fullName evidence="1">Uncharacterized protein</fullName>
    </submittedName>
</protein>
<sequence>MAGVSIDKRIVKKTRLFCEFYHAVRSAPHLPFHDCQFSLANGKKIILRTLDVTVLQNIAEQWEDAIGMGY</sequence>
<dbReference type="RefSeq" id="WP_264497075.1">
    <property type="nucleotide sequence ID" value="NZ_CP109947.1"/>
</dbReference>
<accession>A0ABZ2GBA1</accession>
<proteinExistence type="predicted"/>
<evidence type="ECO:0000313" key="2">
    <source>
        <dbReference type="Proteomes" id="UP001379444"/>
    </source>
</evidence>
<dbReference type="EMBL" id="CP125967">
    <property type="protein sequence ID" value="WWO38925.1"/>
    <property type="molecule type" value="Genomic_DNA"/>
</dbReference>
<evidence type="ECO:0000313" key="1">
    <source>
        <dbReference type="EMBL" id="WWO38925.1"/>
    </source>
</evidence>
<gene>
    <name evidence="1" type="ORF">QNA12_02520</name>
</gene>
<organism evidence="1 2">
    <name type="scientific">Pectobacterium cacticida</name>
    <dbReference type="NCBI Taxonomy" id="69221"/>
    <lineage>
        <taxon>Bacteria</taxon>
        <taxon>Pseudomonadati</taxon>
        <taxon>Pseudomonadota</taxon>
        <taxon>Gammaproteobacteria</taxon>
        <taxon>Enterobacterales</taxon>
        <taxon>Pectobacteriaceae</taxon>
        <taxon>Pectobacterium</taxon>
    </lineage>
</organism>
<dbReference type="Proteomes" id="UP001379444">
    <property type="component" value="Chromosome"/>
</dbReference>